<sequence>MSGILSAKSLSSQPFLIHGPETETFYIHGELLASSSAVFAACLNSAMQEATIKIEAVDDDIDDDTVLRFIEFVYTGDYTSPQKNGVRISFPIGLRARTWWN</sequence>
<dbReference type="Gene3D" id="3.30.710.10">
    <property type="entry name" value="Potassium Channel Kv1.1, Chain A"/>
    <property type="match status" value="1"/>
</dbReference>
<evidence type="ECO:0000313" key="2">
    <source>
        <dbReference type="EMBL" id="KAK5088031.1"/>
    </source>
</evidence>
<gene>
    <name evidence="2" type="ORF">LTR05_002247</name>
</gene>
<dbReference type="AlphaFoldDB" id="A0AAN7T222"/>
<dbReference type="Proteomes" id="UP001309876">
    <property type="component" value="Unassembled WGS sequence"/>
</dbReference>
<proteinExistence type="predicted"/>
<dbReference type="Pfam" id="PF00651">
    <property type="entry name" value="BTB"/>
    <property type="match status" value="1"/>
</dbReference>
<dbReference type="CDD" id="cd18186">
    <property type="entry name" value="BTB_POZ_ZBTB_KLHL-like"/>
    <property type="match status" value="1"/>
</dbReference>
<feature type="domain" description="BTB" evidence="1">
    <location>
        <begin position="12"/>
        <end position="82"/>
    </location>
</feature>
<reference evidence="2 3" key="1">
    <citation type="submission" date="2023-08" db="EMBL/GenBank/DDBJ databases">
        <title>Black Yeasts Isolated from many extreme environments.</title>
        <authorList>
            <person name="Coleine C."/>
            <person name="Stajich J.E."/>
            <person name="Selbmann L."/>
        </authorList>
    </citation>
    <scope>NUCLEOTIDE SEQUENCE [LARGE SCALE GENOMIC DNA]</scope>
    <source>
        <strain evidence="2 3">CCFEE 5910</strain>
    </source>
</reference>
<evidence type="ECO:0000313" key="3">
    <source>
        <dbReference type="Proteomes" id="UP001309876"/>
    </source>
</evidence>
<dbReference type="InterPro" id="IPR011333">
    <property type="entry name" value="SKP1/BTB/POZ_sf"/>
</dbReference>
<accession>A0AAN7T222</accession>
<dbReference type="PROSITE" id="PS50097">
    <property type="entry name" value="BTB"/>
    <property type="match status" value="1"/>
</dbReference>
<comment type="caution">
    <text evidence="2">The sequence shown here is derived from an EMBL/GenBank/DDBJ whole genome shotgun (WGS) entry which is preliminary data.</text>
</comment>
<organism evidence="2 3">
    <name type="scientific">Lithohypha guttulata</name>
    <dbReference type="NCBI Taxonomy" id="1690604"/>
    <lineage>
        <taxon>Eukaryota</taxon>
        <taxon>Fungi</taxon>
        <taxon>Dikarya</taxon>
        <taxon>Ascomycota</taxon>
        <taxon>Pezizomycotina</taxon>
        <taxon>Eurotiomycetes</taxon>
        <taxon>Chaetothyriomycetidae</taxon>
        <taxon>Chaetothyriales</taxon>
        <taxon>Trichomeriaceae</taxon>
        <taxon>Lithohypha</taxon>
    </lineage>
</organism>
<dbReference type="EMBL" id="JAVRRJ010000002">
    <property type="protein sequence ID" value="KAK5088031.1"/>
    <property type="molecule type" value="Genomic_DNA"/>
</dbReference>
<evidence type="ECO:0000259" key="1">
    <source>
        <dbReference type="PROSITE" id="PS50097"/>
    </source>
</evidence>
<keyword evidence="3" id="KW-1185">Reference proteome</keyword>
<dbReference type="SUPFAM" id="SSF54695">
    <property type="entry name" value="POZ domain"/>
    <property type="match status" value="1"/>
</dbReference>
<name>A0AAN7T222_9EURO</name>
<dbReference type="InterPro" id="IPR000210">
    <property type="entry name" value="BTB/POZ_dom"/>
</dbReference>
<protein>
    <recommendedName>
        <fullName evidence="1">BTB domain-containing protein</fullName>
    </recommendedName>
</protein>